<evidence type="ECO:0000256" key="1">
    <source>
        <dbReference type="ARBA" id="ARBA00004651"/>
    </source>
</evidence>
<feature type="transmembrane region" description="Helical" evidence="6">
    <location>
        <begin position="68"/>
        <end position="86"/>
    </location>
</feature>
<organism evidence="8 9">
    <name type="scientific">Rummeliibacillus stabekisii</name>
    <dbReference type="NCBI Taxonomy" id="241244"/>
    <lineage>
        <taxon>Bacteria</taxon>
        <taxon>Bacillati</taxon>
        <taxon>Bacillota</taxon>
        <taxon>Bacilli</taxon>
        <taxon>Bacillales</taxon>
        <taxon>Caryophanaceae</taxon>
        <taxon>Rummeliibacillus</taxon>
    </lineage>
</organism>
<evidence type="ECO:0000256" key="4">
    <source>
        <dbReference type="ARBA" id="ARBA00022989"/>
    </source>
</evidence>
<dbReference type="InterPro" id="IPR051791">
    <property type="entry name" value="Pra-immunoreactive"/>
</dbReference>
<dbReference type="STRING" id="241244.ATY39_09155"/>
<proteinExistence type="predicted"/>
<dbReference type="GO" id="GO:0005886">
    <property type="term" value="C:plasma membrane"/>
    <property type="evidence" value="ECO:0007669"/>
    <property type="project" value="UniProtKB-SubCell"/>
</dbReference>
<dbReference type="EMBL" id="CP014806">
    <property type="protein sequence ID" value="AMW99612.1"/>
    <property type="molecule type" value="Genomic_DNA"/>
</dbReference>
<reference evidence="8 9" key="1">
    <citation type="journal article" date="2016" name="Genome Announc.">
        <title>Whole-Genome Sequence of Rummeliibacillus stabekisii Strain PP9 Isolated from Antarctic Soil.</title>
        <authorList>
            <person name="da Mota F.F."/>
            <person name="Vollu R.E."/>
            <person name="Jurelevicius D."/>
            <person name="Seldin L."/>
        </authorList>
    </citation>
    <scope>NUCLEOTIDE SEQUENCE [LARGE SCALE GENOMIC DNA]</scope>
    <source>
        <strain evidence="8 9">PP9</strain>
    </source>
</reference>
<dbReference type="Pfam" id="PF06271">
    <property type="entry name" value="RDD"/>
    <property type="match status" value="1"/>
</dbReference>
<dbReference type="PANTHER" id="PTHR36115">
    <property type="entry name" value="PROLINE-RICH ANTIGEN HOMOLOG-RELATED"/>
    <property type="match status" value="1"/>
</dbReference>
<keyword evidence="4 6" id="KW-1133">Transmembrane helix</keyword>
<gene>
    <name evidence="8" type="ORF">ATY39_09155</name>
</gene>
<evidence type="ECO:0000313" key="8">
    <source>
        <dbReference type="EMBL" id="AMW99612.1"/>
    </source>
</evidence>
<sequence length="178" mass="20272">MSETLNESATSLSPLEIKKVPEYHLKAAGFWTRFWAYLIDLVVISSFTALTIGPLFDLMGWDDARILYLSPYKFAAAILFYGYFVLMTKWRAQTLGKMVFGIKVVSDKGIPLTWGTILFREWIGRFISVKILILYIVAAFTPKHKAVHDYIADTAVVHEKSYEKVEKTIAIEQSAHTV</sequence>
<keyword evidence="2" id="KW-1003">Cell membrane</keyword>
<dbReference type="RefSeq" id="WP_066788879.1">
    <property type="nucleotide sequence ID" value="NZ_CP014806.1"/>
</dbReference>
<feature type="transmembrane region" description="Helical" evidence="6">
    <location>
        <begin position="34"/>
        <end position="56"/>
    </location>
</feature>
<evidence type="ECO:0000256" key="2">
    <source>
        <dbReference type="ARBA" id="ARBA00022475"/>
    </source>
</evidence>
<evidence type="ECO:0000256" key="6">
    <source>
        <dbReference type="SAM" id="Phobius"/>
    </source>
</evidence>
<keyword evidence="3 6" id="KW-0812">Transmembrane</keyword>
<protein>
    <recommendedName>
        <fullName evidence="7">RDD domain-containing protein</fullName>
    </recommendedName>
</protein>
<reference evidence="9" key="2">
    <citation type="submission" date="2016-03" db="EMBL/GenBank/DDBJ databases">
        <authorList>
            <person name="Ploux O."/>
        </authorList>
    </citation>
    <scope>NUCLEOTIDE SEQUENCE [LARGE SCALE GENOMIC DNA]</scope>
    <source>
        <strain evidence="9">PP9</strain>
    </source>
</reference>
<evidence type="ECO:0000313" key="9">
    <source>
        <dbReference type="Proteomes" id="UP000076021"/>
    </source>
</evidence>
<evidence type="ECO:0000256" key="3">
    <source>
        <dbReference type="ARBA" id="ARBA00022692"/>
    </source>
</evidence>
<comment type="subcellular location">
    <subcellularLocation>
        <location evidence="1">Cell membrane</location>
        <topology evidence="1">Multi-pass membrane protein</topology>
    </subcellularLocation>
</comment>
<evidence type="ECO:0000259" key="7">
    <source>
        <dbReference type="Pfam" id="PF06271"/>
    </source>
</evidence>
<evidence type="ECO:0000256" key="5">
    <source>
        <dbReference type="ARBA" id="ARBA00023136"/>
    </source>
</evidence>
<dbReference type="KEGG" id="rst:ATY39_09155"/>
<feature type="transmembrane region" description="Helical" evidence="6">
    <location>
        <begin position="122"/>
        <end position="141"/>
    </location>
</feature>
<dbReference type="InterPro" id="IPR010432">
    <property type="entry name" value="RDD"/>
</dbReference>
<keyword evidence="9" id="KW-1185">Reference proteome</keyword>
<accession>A0A143HD32</accession>
<dbReference type="Proteomes" id="UP000076021">
    <property type="component" value="Chromosome"/>
</dbReference>
<keyword evidence="5 6" id="KW-0472">Membrane</keyword>
<dbReference type="OrthoDB" id="9793824at2"/>
<feature type="domain" description="RDD" evidence="7">
    <location>
        <begin position="28"/>
        <end position="152"/>
    </location>
</feature>
<name>A0A143HD32_9BACL</name>
<dbReference type="AlphaFoldDB" id="A0A143HD32"/>
<dbReference type="PANTHER" id="PTHR36115:SF9">
    <property type="entry name" value="LMO1584 PROTEIN"/>
    <property type="match status" value="1"/>
</dbReference>